<keyword evidence="3" id="KW-0963">Cytoplasm</keyword>
<evidence type="ECO:0000256" key="5">
    <source>
        <dbReference type="ARBA" id="ARBA00023157"/>
    </source>
</evidence>
<dbReference type="PROSITE" id="PS51352">
    <property type="entry name" value="THIOREDOXIN_2"/>
    <property type="match status" value="1"/>
</dbReference>
<keyword evidence="6" id="KW-0676">Redox-active center</keyword>
<dbReference type="PROSITE" id="PS00194">
    <property type="entry name" value="THIOREDOXIN_1"/>
    <property type="match status" value="1"/>
</dbReference>
<dbReference type="OrthoDB" id="10263751at2759"/>
<dbReference type="InParanoid" id="A0A200QE23"/>
<name>A0A200QE23_MACCD</name>
<dbReference type="GO" id="GO:0015035">
    <property type="term" value="F:protein-disulfide reductase activity"/>
    <property type="evidence" value="ECO:0007669"/>
    <property type="project" value="InterPro"/>
</dbReference>
<evidence type="ECO:0000313" key="10">
    <source>
        <dbReference type="Proteomes" id="UP000195402"/>
    </source>
</evidence>
<protein>
    <submittedName>
        <fullName evidence="9">Thioredoxin</fullName>
    </submittedName>
</protein>
<dbReference type="InterPro" id="IPR017937">
    <property type="entry name" value="Thioredoxin_CS"/>
</dbReference>
<feature type="domain" description="Thioredoxin" evidence="8">
    <location>
        <begin position="1"/>
        <end position="113"/>
    </location>
</feature>
<organism evidence="9 10">
    <name type="scientific">Macleaya cordata</name>
    <name type="common">Five-seeded plume-poppy</name>
    <name type="synonym">Bocconia cordata</name>
    <dbReference type="NCBI Taxonomy" id="56857"/>
    <lineage>
        <taxon>Eukaryota</taxon>
        <taxon>Viridiplantae</taxon>
        <taxon>Streptophyta</taxon>
        <taxon>Embryophyta</taxon>
        <taxon>Tracheophyta</taxon>
        <taxon>Spermatophyta</taxon>
        <taxon>Magnoliopsida</taxon>
        <taxon>Ranunculales</taxon>
        <taxon>Papaveraceae</taxon>
        <taxon>Papaveroideae</taxon>
        <taxon>Macleaya</taxon>
    </lineage>
</organism>
<reference evidence="9 10" key="1">
    <citation type="journal article" date="2017" name="Mol. Plant">
        <title>The Genome of Medicinal Plant Macleaya cordata Provides New Insights into Benzylisoquinoline Alkaloids Metabolism.</title>
        <authorList>
            <person name="Liu X."/>
            <person name="Liu Y."/>
            <person name="Huang P."/>
            <person name="Ma Y."/>
            <person name="Qing Z."/>
            <person name="Tang Q."/>
            <person name="Cao H."/>
            <person name="Cheng P."/>
            <person name="Zheng Y."/>
            <person name="Yuan Z."/>
            <person name="Zhou Y."/>
            <person name="Liu J."/>
            <person name="Tang Z."/>
            <person name="Zhuo Y."/>
            <person name="Zhang Y."/>
            <person name="Yu L."/>
            <person name="Huang J."/>
            <person name="Yang P."/>
            <person name="Peng Q."/>
            <person name="Zhang J."/>
            <person name="Jiang W."/>
            <person name="Zhang Z."/>
            <person name="Lin K."/>
            <person name="Ro D.K."/>
            <person name="Chen X."/>
            <person name="Xiong X."/>
            <person name="Shang Y."/>
            <person name="Huang S."/>
            <person name="Zeng J."/>
        </authorList>
    </citation>
    <scope>NUCLEOTIDE SEQUENCE [LARGE SCALE GENOMIC DNA]</scope>
    <source>
        <strain evidence="10">cv. BLH2017</strain>
        <tissue evidence="9">Root</tissue>
    </source>
</reference>
<dbReference type="SUPFAM" id="SSF52833">
    <property type="entry name" value="Thioredoxin-like"/>
    <property type="match status" value="1"/>
</dbReference>
<dbReference type="InterPro" id="IPR036249">
    <property type="entry name" value="Thioredoxin-like_sf"/>
</dbReference>
<dbReference type="InterPro" id="IPR013766">
    <property type="entry name" value="Thioredoxin_domain"/>
</dbReference>
<dbReference type="CDD" id="cd02947">
    <property type="entry name" value="TRX_family"/>
    <property type="match status" value="1"/>
</dbReference>
<keyword evidence="5" id="KW-1015">Disulfide bond</keyword>
<dbReference type="Gene3D" id="3.40.30.10">
    <property type="entry name" value="Glutaredoxin"/>
    <property type="match status" value="1"/>
</dbReference>
<dbReference type="NCBIfam" id="TIGR01068">
    <property type="entry name" value="thioredoxin"/>
    <property type="match status" value="1"/>
</dbReference>
<accession>A0A200QE23</accession>
<dbReference type="InterPro" id="IPR005746">
    <property type="entry name" value="Thioredoxin"/>
</dbReference>
<dbReference type="Pfam" id="PF00085">
    <property type="entry name" value="Thioredoxin"/>
    <property type="match status" value="1"/>
</dbReference>
<evidence type="ECO:0000256" key="6">
    <source>
        <dbReference type="ARBA" id="ARBA00023284"/>
    </source>
</evidence>
<evidence type="ECO:0000313" key="9">
    <source>
        <dbReference type="EMBL" id="OVA08711.1"/>
    </source>
</evidence>
<evidence type="ECO:0000259" key="8">
    <source>
        <dbReference type="PROSITE" id="PS51352"/>
    </source>
</evidence>
<comment type="subcellular location">
    <subcellularLocation>
        <location evidence="1">Cytoplasm</location>
    </subcellularLocation>
</comment>
<dbReference type="GO" id="GO:0005737">
    <property type="term" value="C:cytoplasm"/>
    <property type="evidence" value="ECO:0007669"/>
    <property type="project" value="UniProtKB-SubCell"/>
</dbReference>
<sequence length="113" mass="12624">MAEEGQVIGCHSVEAWKEQLQKGNESKKLIVVDFTASWCGPCRVIAPILSEIAKKLPNVLFLKVDVDELRTVAEEWNVEAMPTFIFLKEGKLVDKVVGAKKEDLQNTITKHCA</sequence>
<dbReference type="OMA" id="QASASWC"/>
<dbReference type="InterPro" id="IPR050620">
    <property type="entry name" value="Thioredoxin_H-type-like"/>
</dbReference>
<gene>
    <name evidence="9" type="ORF">BVC80_551g13</name>
</gene>
<evidence type="ECO:0000256" key="1">
    <source>
        <dbReference type="ARBA" id="ARBA00004496"/>
    </source>
</evidence>
<evidence type="ECO:0000256" key="4">
    <source>
        <dbReference type="ARBA" id="ARBA00022982"/>
    </source>
</evidence>
<dbReference type="AlphaFoldDB" id="A0A200QE23"/>
<dbReference type="STRING" id="56857.A0A200QE23"/>
<proteinExistence type="inferred from homology"/>
<comment type="caution">
    <text evidence="9">The sequence shown here is derived from an EMBL/GenBank/DDBJ whole genome shotgun (WGS) entry which is preliminary data.</text>
</comment>
<comment type="similarity">
    <text evidence="7">Belongs to the thioredoxin family. Plant H-type subfamily.</text>
</comment>
<dbReference type="PANTHER" id="PTHR10438:SF453">
    <property type="entry name" value="THIOREDOXIN H4-RELATED"/>
    <property type="match status" value="1"/>
</dbReference>
<keyword evidence="2" id="KW-0813">Transport</keyword>
<evidence type="ECO:0000256" key="7">
    <source>
        <dbReference type="ARBA" id="ARBA00038353"/>
    </source>
</evidence>
<evidence type="ECO:0000256" key="2">
    <source>
        <dbReference type="ARBA" id="ARBA00022448"/>
    </source>
</evidence>
<dbReference type="PANTHER" id="PTHR10438">
    <property type="entry name" value="THIOREDOXIN"/>
    <property type="match status" value="1"/>
</dbReference>
<dbReference type="GO" id="GO:0016671">
    <property type="term" value="F:oxidoreductase activity, acting on a sulfur group of donors, disulfide as acceptor"/>
    <property type="evidence" value="ECO:0007669"/>
    <property type="project" value="UniProtKB-ARBA"/>
</dbReference>
<dbReference type="FunFam" id="3.40.30.10:FF:000104">
    <property type="entry name" value="Thioredoxin"/>
    <property type="match status" value="1"/>
</dbReference>
<dbReference type="Proteomes" id="UP000195402">
    <property type="component" value="Unassembled WGS sequence"/>
</dbReference>
<keyword evidence="4" id="KW-0249">Electron transport</keyword>
<evidence type="ECO:0000256" key="3">
    <source>
        <dbReference type="ARBA" id="ARBA00022490"/>
    </source>
</evidence>
<keyword evidence="10" id="KW-1185">Reference proteome</keyword>
<dbReference type="EMBL" id="MVGT01002292">
    <property type="protein sequence ID" value="OVA08711.1"/>
    <property type="molecule type" value="Genomic_DNA"/>
</dbReference>
<dbReference type="PRINTS" id="PR00421">
    <property type="entry name" value="THIOREDOXIN"/>
</dbReference>